<sequence>MRVSKERLCGELEKMRVLSVWEGEGERISFKQMSCQVYFLSL</sequence>
<reference evidence="2" key="1">
    <citation type="submission" date="2013-09" db="EMBL/GenBank/DDBJ databases">
        <title>Corchorus olitorius genome sequencing.</title>
        <authorList>
            <person name="Alam M."/>
            <person name="Haque M.S."/>
            <person name="Islam M.S."/>
            <person name="Emdad E.M."/>
            <person name="Islam M.M."/>
            <person name="Ahmed B."/>
            <person name="Halim A."/>
            <person name="Hossen Q.M.M."/>
            <person name="Hossain M.Z."/>
            <person name="Ahmed R."/>
            <person name="Khan M.M."/>
            <person name="Islam R."/>
            <person name="Rashid M.M."/>
            <person name="Khan S.A."/>
            <person name="Rahman M.S."/>
            <person name="Alam M."/>
            <person name="Yahiya A.S."/>
            <person name="Khan M.S."/>
            <person name="Azam M.S."/>
            <person name="Haque T."/>
            <person name="Lashkar M.Z.H."/>
            <person name="Akhand A.I."/>
            <person name="Morshed G."/>
            <person name="Roy S."/>
            <person name="Uddin K.S."/>
            <person name="Rabeya T."/>
            <person name="Hossain A.S."/>
            <person name="Chowdhury A."/>
            <person name="Snigdha A.R."/>
            <person name="Mortoza M.S."/>
            <person name="Matin S.A."/>
            <person name="Hoque S.M.E."/>
            <person name="Islam M.K."/>
            <person name="Roy D.K."/>
            <person name="Haider R."/>
            <person name="Moosa M.M."/>
            <person name="Elias S.M."/>
            <person name="Hasan A.M."/>
            <person name="Jahan S."/>
            <person name="Shafiuddin M."/>
            <person name="Mahmood N."/>
            <person name="Shommy N.S."/>
        </authorList>
    </citation>
    <scope>NUCLEOTIDE SEQUENCE [LARGE SCALE GENOMIC DNA]</scope>
    <source>
        <strain evidence="2">cv. O-4</strain>
    </source>
</reference>
<evidence type="ECO:0000313" key="2">
    <source>
        <dbReference type="Proteomes" id="UP000187203"/>
    </source>
</evidence>
<accession>A0A1R3K9S3</accession>
<gene>
    <name evidence="1" type="ORF">COLO4_10173</name>
</gene>
<name>A0A1R3K9S3_9ROSI</name>
<organism evidence="1 2">
    <name type="scientific">Corchorus olitorius</name>
    <dbReference type="NCBI Taxonomy" id="93759"/>
    <lineage>
        <taxon>Eukaryota</taxon>
        <taxon>Viridiplantae</taxon>
        <taxon>Streptophyta</taxon>
        <taxon>Embryophyta</taxon>
        <taxon>Tracheophyta</taxon>
        <taxon>Spermatophyta</taxon>
        <taxon>Magnoliopsida</taxon>
        <taxon>eudicotyledons</taxon>
        <taxon>Gunneridae</taxon>
        <taxon>Pentapetalae</taxon>
        <taxon>rosids</taxon>
        <taxon>malvids</taxon>
        <taxon>Malvales</taxon>
        <taxon>Malvaceae</taxon>
        <taxon>Grewioideae</taxon>
        <taxon>Apeibeae</taxon>
        <taxon>Corchorus</taxon>
    </lineage>
</organism>
<dbReference type="AlphaFoldDB" id="A0A1R3K9S3"/>
<proteinExistence type="predicted"/>
<dbReference type="EMBL" id="AWUE01014399">
    <property type="protein sequence ID" value="OMP03831.1"/>
    <property type="molecule type" value="Genomic_DNA"/>
</dbReference>
<evidence type="ECO:0000313" key="1">
    <source>
        <dbReference type="EMBL" id="OMP03831.1"/>
    </source>
</evidence>
<dbReference type="Proteomes" id="UP000187203">
    <property type="component" value="Unassembled WGS sequence"/>
</dbReference>
<protein>
    <submittedName>
        <fullName evidence="1">Uncharacterized protein</fullName>
    </submittedName>
</protein>
<keyword evidence="2" id="KW-1185">Reference proteome</keyword>
<comment type="caution">
    <text evidence="1">The sequence shown here is derived from an EMBL/GenBank/DDBJ whole genome shotgun (WGS) entry which is preliminary data.</text>
</comment>